<protein>
    <submittedName>
        <fullName evidence="4">Protein kinase</fullName>
    </submittedName>
</protein>
<dbReference type="Pfam" id="PF00069">
    <property type="entry name" value="Pkinase"/>
    <property type="match status" value="1"/>
</dbReference>
<feature type="domain" description="Protein kinase" evidence="3">
    <location>
        <begin position="19"/>
        <end position="308"/>
    </location>
</feature>
<dbReference type="GO" id="GO:0004674">
    <property type="term" value="F:protein serine/threonine kinase activity"/>
    <property type="evidence" value="ECO:0007669"/>
    <property type="project" value="InterPro"/>
</dbReference>
<dbReference type="InterPro" id="IPR008271">
    <property type="entry name" value="Ser/Thr_kinase_AS"/>
</dbReference>
<evidence type="ECO:0000313" key="4">
    <source>
        <dbReference type="EMBL" id="MBC8432749.1"/>
    </source>
</evidence>
<dbReference type="PANTHER" id="PTHR24348">
    <property type="entry name" value="SERINE/THREONINE-PROTEIN KINASE UNC-51-RELATED"/>
    <property type="match status" value="1"/>
</dbReference>
<dbReference type="Proteomes" id="UP000605201">
    <property type="component" value="Unassembled WGS sequence"/>
</dbReference>
<gene>
    <name evidence="4" type="ORF">H8D96_12625</name>
</gene>
<dbReference type="InterPro" id="IPR000719">
    <property type="entry name" value="Prot_kinase_dom"/>
</dbReference>
<dbReference type="PANTHER" id="PTHR24348:SF68">
    <property type="entry name" value="SERINE_THREONINE-PROTEIN KINASE ATG1C"/>
    <property type="match status" value="1"/>
</dbReference>
<dbReference type="GO" id="GO:0005737">
    <property type="term" value="C:cytoplasm"/>
    <property type="evidence" value="ECO:0007669"/>
    <property type="project" value="TreeGrafter"/>
</dbReference>
<feature type="transmembrane region" description="Helical" evidence="2">
    <location>
        <begin position="315"/>
        <end position="336"/>
    </location>
</feature>
<organism evidence="4 5">
    <name type="scientific">Candidatus Desulfatibia vada</name>
    <dbReference type="NCBI Taxonomy" id="2841696"/>
    <lineage>
        <taxon>Bacteria</taxon>
        <taxon>Pseudomonadati</taxon>
        <taxon>Thermodesulfobacteriota</taxon>
        <taxon>Desulfobacteria</taxon>
        <taxon>Desulfobacterales</taxon>
        <taxon>Desulfobacterales incertae sedis</taxon>
        <taxon>Candidatus Desulfatibia</taxon>
    </lineage>
</organism>
<dbReference type="Gene3D" id="3.90.1580.10">
    <property type="entry name" value="paralog of FGE (formylglycine-generating enzyme)"/>
    <property type="match status" value="1"/>
</dbReference>
<dbReference type="Gene3D" id="3.30.200.20">
    <property type="entry name" value="Phosphorylase Kinase, domain 1"/>
    <property type="match status" value="1"/>
</dbReference>
<comment type="caution">
    <text evidence="4">The sequence shown here is derived from an EMBL/GenBank/DDBJ whole genome shotgun (WGS) entry which is preliminary data.</text>
</comment>
<dbReference type="InterPro" id="IPR016187">
    <property type="entry name" value="CTDL_fold"/>
</dbReference>
<proteinExistence type="predicted"/>
<evidence type="ECO:0000313" key="5">
    <source>
        <dbReference type="Proteomes" id="UP000605201"/>
    </source>
</evidence>
<feature type="region of interest" description="Disordered" evidence="1">
    <location>
        <begin position="342"/>
        <end position="379"/>
    </location>
</feature>
<evidence type="ECO:0000256" key="1">
    <source>
        <dbReference type="SAM" id="MobiDB-lite"/>
    </source>
</evidence>
<dbReference type="SUPFAM" id="SSF56112">
    <property type="entry name" value="Protein kinase-like (PK-like)"/>
    <property type="match status" value="1"/>
</dbReference>
<dbReference type="Gene3D" id="1.10.510.10">
    <property type="entry name" value="Transferase(Phosphotransferase) domain 1"/>
    <property type="match status" value="1"/>
</dbReference>
<dbReference type="GO" id="GO:0005524">
    <property type="term" value="F:ATP binding"/>
    <property type="evidence" value="ECO:0007669"/>
    <property type="project" value="InterPro"/>
</dbReference>
<keyword evidence="2" id="KW-1133">Transmembrane helix</keyword>
<dbReference type="Pfam" id="PF03781">
    <property type="entry name" value="FGE-sulfatase"/>
    <property type="match status" value="1"/>
</dbReference>
<dbReference type="SMART" id="SM00220">
    <property type="entry name" value="S_TKc"/>
    <property type="match status" value="1"/>
</dbReference>
<dbReference type="SUPFAM" id="SSF56436">
    <property type="entry name" value="C-type lectin-like"/>
    <property type="match status" value="1"/>
</dbReference>
<name>A0A8J6NTD4_9BACT</name>
<evidence type="ECO:0000256" key="2">
    <source>
        <dbReference type="SAM" id="Phobius"/>
    </source>
</evidence>
<dbReference type="InterPro" id="IPR042095">
    <property type="entry name" value="SUMF_sf"/>
</dbReference>
<keyword evidence="4" id="KW-0808">Transferase</keyword>
<reference evidence="4 5" key="1">
    <citation type="submission" date="2020-08" db="EMBL/GenBank/DDBJ databases">
        <title>Bridging the membrane lipid divide: bacteria of the FCB group superphylum have the potential to synthesize archaeal ether lipids.</title>
        <authorList>
            <person name="Villanueva L."/>
            <person name="Von Meijenfeldt F.A.B."/>
            <person name="Westbye A.B."/>
            <person name="Yadav S."/>
            <person name="Hopmans E.C."/>
            <person name="Dutilh B.E."/>
            <person name="Sinninghe Damste J.S."/>
        </authorList>
    </citation>
    <scope>NUCLEOTIDE SEQUENCE [LARGE SCALE GENOMIC DNA]</scope>
    <source>
        <strain evidence="4">NIOZ-UU17</strain>
    </source>
</reference>
<keyword evidence="2" id="KW-0812">Transmembrane</keyword>
<accession>A0A8J6NTD4</accession>
<dbReference type="InterPro" id="IPR045269">
    <property type="entry name" value="Atg1-like"/>
</dbReference>
<dbReference type="PROSITE" id="PS50011">
    <property type="entry name" value="PROTEIN_KINASE_DOM"/>
    <property type="match status" value="1"/>
</dbReference>
<evidence type="ECO:0000259" key="3">
    <source>
        <dbReference type="PROSITE" id="PS50011"/>
    </source>
</evidence>
<keyword evidence="4" id="KW-0418">Kinase</keyword>
<dbReference type="PROSITE" id="PS00108">
    <property type="entry name" value="PROTEIN_KINASE_ST"/>
    <property type="match status" value="1"/>
</dbReference>
<dbReference type="InterPro" id="IPR011009">
    <property type="entry name" value="Kinase-like_dom_sf"/>
</dbReference>
<dbReference type="EMBL" id="JACNIG010000245">
    <property type="protein sequence ID" value="MBC8432749.1"/>
    <property type="molecule type" value="Genomic_DNA"/>
</dbReference>
<dbReference type="InterPro" id="IPR005532">
    <property type="entry name" value="SUMF_dom"/>
</dbReference>
<sequence length="651" mass="73184">MSKPLENIFKTGYVLDDKWVIIEFIDKGAMGEVYRAHQLNLKRDVAIKVISQEMLQSFEDDPEEIETAVQRFRREVEAMARVRHPNVLQIFDYGSEVITKKEKDVSVEYIVMEYIPGTSLRFTMSEEGFYPEDDLTATWIEDYFLPLLQGVAAIHAQDIAHRDLKPENVLLDGTVAKIADFGLAGSSRMKPVTQSIEVRGTPAYMSPEHFFDFKKADQKSDIYSLGKILFEAVEGKIGQETIPFKSVGLQNQETPFFQQLDRIIQNATADKKEKRLQSVGELRKTLLDAIDVLKTKTTDDTAATHTRFLFLTQPALIWAGILIAIVSVGLMGLWHLMGDPGKTTERLRSPQTARIESSHPGSKEPSKAVPSAPPSPAPSIRGKDGLTMLLIHGGKVKTASKAVSDQEQTIQVPSFYLDEKMVSNHHFADFLNEVKESLNVENGVVKNKDEIWFYLGKSAEPFEQIIYEHGRFHLRDTQHAANPVVRVTWYGAFAYARHYDKRLVTESEWDYLLSNKSLLTDIDKDNQAHTSSKASEDAPAGTEAHIHMMHVEPASGGSEASVHTPPEHLTKQWVARKKVNLNKRSETGGQQDISYPSLVVGKPSEQGSASKFFRYPWEAFSDVGFRCAKTLGSETPEHKQNQNKTTGFMSH</sequence>
<dbReference type="AlphaFoldDB" id="A0A8J6NTD4"/>
<keyword evidence="2" id="KW-0472">Membrane</keyword>
<dbReference type="CDD" id="cd14014">
    <property type="entry name" value="STKc_PknB_like"/>
    <property type="match status" value="1"/>
</dbReference>